<dbReference type="InterPro" id="IPR001680">
    <property type="entry name" value="WD40_rpt"/>
</dbReference>
<dbReference type="PANTHER" id="PTHR19879">
    <property type="entry name" value="TRANSCRIPTION INITIATION FACTOR TFIID"/>
    <property type="match status" value="1"/>
</dbReference>
<keyword evidence="1" id="KW-0853">WD repeat</keyword>
<accession>A0A1Y2BZL3</accession>
<protein>
    <recommendedName>
        <fullName evidence="5">WD40 repeat-like protein</fullName>
    </recommendedName>
</protein>
<evidence type="ECO:0000256" key="1">
    <source>
        <dbReference type="ARBA" id="ARBA00022574"/>
    </source>
</evidence>
<dbReference type="AlphaFoldDB" id="A0A1Y2BZL3"/>
<evidence type="ECO:0000256" key="2">
    <source>
        <dbReference type="ARBA" id="ARBA00022737"/>
    </source>
</evidence>
<evidence type="ECO:0008006" key="5">
    <source>
        <dbReference type="Google" id="ProtNLM"/>
    </source>
</evidence>
<dbReference type="SUPFAM" id="SSF50978">
    <property type="entry name" value="WD40 repeat-like"/>
    <property type="match status" value="1"/>
</dbReference>
<evidence type="ECO:0000313" key="3">
    <source>
        <dbReference type="EMBL" id="ORY40233.1"/>
    </source>
</evidence>
<comment type="caution">
    <text evidence="3">The sequence shown here is derived from an EMBL/GenBank/DDBJ whole genome shotgun (WGS) entry which is preliminary data.</text>
</comment>
<dbReference type="OrthoDB" id="2160941at2759"/>
<dbReference type="InterPro" id="IPR036322">
    <property type="entry name" value="WD40_repeat_dom_sf"/>
</dbReference>
<keyword evidence="4" id="KW-1185">Reference proteome</keyword>
<dbReference type="Proteomes" id="UP000193642">
    <property type="component" value="Unassembled WGS sequence"/>
</dbReference>
<sequence length="439" mass="48084">MREGGFISPSCVGFLNSTSAVISGVAEGSASEILSFAVGYEDGSVAVWDWNSGTSLSALVPTVTLKLGVGRITSITATNISSSRYLALTVEDQTILLWDGITSDASAVEVLVQPTAVTNNYISMAPGPKMKNRRSVTSIMSITGLLERNSDQPVPVAFSNTQEQLLATGEADGQVTIWNTEAKVKRSLLIHSNDILPAPVISIAWAVDDAALVSLTEDKRVAIHNTVTGNIVWIHDLWMVAPRVTCAAFGAVARELVVLDHEGGLTSVYLHGDWPTASNADVFSPIKDTIDSNHPVIRHKRAFPVAPEPEFAEFPLWGPDLTRKLVETRAVKNSRTAYQWEFSSGASTHGHVALIRLNDVLPRGTYEVVCNVEVKKSHCTSQVPLLDYWRCGCCDPELDIVHGFSRLFHWRSKTIARKRHCDFETWILEDFVQVGKLLY</sequence>
<dbReference type="PANTHER" id="PTHR19879:SF9">
    <property type="entry name" value="TRANSCRIPTION INITIATION FACTOR TFIID SUBUNIT 5"/>
    <property type="match status" value="1"/>
</dbReference>
<dbReference type="PROSITE" id="PS00678">
    <property type="entry name" value="WD_REPEATS_1"/>
    <property type="match status" value="1"/>
</dbReference>
<evidence type="ECO:0000313" key="4">
    <source>
        <dbReference type="Proteomes" id="UP000193642"/>
    </source>
</evidence>
<dbReference type="Gene3D" id="2.130.10.10">
    <property type="entry name" value="YVTN repeat-like/Quinoprotein amine dehydrogenase"/>
    <property type="match status" value="2"/>
</dbReference>
<reference evidence="3 4" key="1">
    <citation type="submission" date="2016-07" db="EMBL/GenBank/DDBJ databases">
        <title>Pervasive Adenine N6-methylation of Active Genes in Fungi.</title>
        <authorList>
            <consortium name="DOE Joint Genome Institute"/>
            <person name="Mondo S.J."/>
            <person name="Dannebaum R.O."/>
            <person name="Kuo R.C."/>
            <person name="Labutti K."/>
            <person name="Haridas S."/>
            <person name="Kuo A."/>
            <person name="Salamov A."/>
            <person name="Ahrendt S.R."/>
            <person name="Lipzen A."/>
            <person name="Sullivan W."/>
            <person name="Andreopoulos W.B."/>
            <person name="Clum A."/>
            <person name="Lindquist E."/>
            <person name="Daum C."/>
            <person name="Ramamoorthy G.K."/>
            <person name="Gryganskyi A."/>
            <person name="Culley D."/>
            <person name="Magnuson J.K."/>
            <person name="James T.Y."/>
            <person name="O'Malley M.A."/>
            <person name="Stajich J.E."/>
            <person name="Spatafora J.W."/>
            <person name="Visel A."/>
            <person name="Grigoriev I.V."/>
        </authorList>
    </citation>
    <scope>NUCLEOTIDE SEQUENCE [LARGE SCALE GENOMIC DNA]</scope>
    <source>
        <strain evidence="3 4">JEL800</strain>
    </source>
</reference>
<dbReference type="InterPro" id="IPR019775">
    <property type="entry name" value="WD40_repeat_CS"/>
</dbReference>
<keyword evidence="2" id="KW-0677">Repeat</keyword>
<dbReference type="SMART" id="SM00320">
    <property type="entry name" value="WD40"/>
    <property type="match status" value="4"/>
</dbReference>
<dbReference type="EMBL" id="MCGO01000036">
    <property type="protein sequence ID" value="ORY40233.1"/>
    <property type="molecule type" value="Genomic_DNA"/>
</dbReference>
<organism evidence="3 4">
    <name type="scientific">Rhizoclosmatium globosum</name>
    <dbReference type="NCBI Taxonomy" id="329046"/>
    <lineage>
        <taxon>Eukaryota</taxon>
        <taxon>Fungi</taxon>
        <taxon>Fungi incertae sedis</taxon>
        <taxon>Chytridiomycota</taxon>
        <taxon>Chytridiomycota incertae sedis</taxon>
        <taxon>Chytridiomycetes</taxon>
        <taxon>Chytridiales</taxon>
        <taxon>Chytriomycetaceae</taxon>
        <taxon>Rhizoclosmatium</taxon>
    </lineage>
</organism>
<gene>
    <name evidence="3" type="ORF">BCR33DRAFT_373036</name>
</gene>
<dbReference type="InterPro" id="IPR015943">
    <property type="entry name" value="WD40/YVTN_repeat-like_dom_sf"/>
</dbReference>
<proteinExistence type="predicted"/>
<name>A0A1Y2BZL3_9FUNG</name>